<evidence type="ECO:0000313" key="1">
    <source>
        <dbReference type="EMBL" id="KAA8893811.1"/>
    </source>
</evidence>
<keyword evidence="2" id="KW-1185">Reference proteome</keyword>
<dbReference type="EMBL" id="VXIS01000398">
    <property type="protein sequence ID" value="KAA8893811.1"/>
    <property type="molecule type" value="Genomic_DNA"/>
</dbReference>
<dbReference type="Proteomes" id="UP000326924">
    <property type="component" value="Unassembled WGS sequence"/>
</dbReference>
<comment type="caution">
    <text evidence="1">The sequence shown here is derived from an EMBL/GenBank/DDBJ whole genome shotgun (WGS) entry which is preliminary data.</text>
</comment>
<dbReference type="InParanoid" id="A0A5J5EF00"/>
<sequence length="190" mass="20561">MHSTSLRLDIPAVCCFLTFQHGGVSTADTHCLESIDLPAPDDDDHEWGSQPGLRTSAREQADMHACEAFRPVGRLACSPAGALAIARFYADRTHLGGSSSLGFGLTTCPTMVGDTETRRGLGALTLDGFAAPTKTLFSFRRNASWLWRWIAGFWGTMSPSGQVKMEDSRSSLDRCRGILHVAATVSPQPY</sequence>
<evidence type="ECO:0000313" key="2">
    <source>
        <dbReference type="Proteomes" id="UP000326924"/>
    </source>
</evidence>
<dbReference type="AlphaFoldDB" id="A0A5J5EF00"/>
<accession>A0A5J5EF00</accession>
<reference evidence="1 2" key="1">
    <citation type="submission" date="2019-09" db="EMBL/GenBank/DDBJ databases">
        <title>Draft genome of the ectomycorrhizal ascomycete Sphaerosporella brunnea.</title>
        <authorList>
            <consortium name="DOE Joint Genome Institute"/>
            <person name="Benucci G.M."/>
            <person name="Marozzi G."/>
            <person name="Antonielli L."/>
            <person name="Sanchez S."/>
            <person name="Marco P."/>
            <person name="Wang X."/>
            <person name="Falini L.B."/>
            <person name="Barry K."/>
            <person name="Haridas S."/>
            <person name="Lipzen A."/>
            <person name="Labutti K."/>
            <person name="Grigoriev I.V."/>
            <person name="Murat C."/>
            <person name="Martin F."/>
            <person name="Albertini E."/>
            <person name="Donnini D."/>
            <person name="Bonito G."/>
        </authorList>
    </citation>
    <scope>NUCLEOTIDE SEQUENCE [LARGE SCALE GENOMIC DNA]</scope>
    <source>
        <strain evidence="1 2">Sb_GMNB300</strain>
    </source>
</reference>
<proteinExistence type="predicted"/>
<protein>
    <submittedName>
        <fullName evidence="1">Uncharacterized protein</fullName>
    </submittedName>
</protein>
<gene>
    <name evidence="1" type="ORF">FN846DRAFT_474617</name>
</gene>
<name>A0A5J5EF00_9PEZI</name>
<organism evidence="1 2">
    <name type="scientific">Sphaerosporella brunnea</name>
    <dbReference type="NCBI Taxonomy" id="1250544"/>
    <lineage>
        <taxon>Eukaryota</taxon>
        <taxon>Fungi</taxon>
        <taxon>Dikarya</taxon>
        <taxon>Ascomycota</taxon>
        <taxon>Pezizomycotina</taxon>
        <taxon>Pezizomycetes</taxon>
        <taxon>Pezizales</taxon>
        <taxon>Pyronemataceae</taxon>
        <taxon>Sphaerosporella</taxon>
    </lineage>
</organism>